<comment type="caution">
    <text evidence="1">The sequence shown here is derived from an EMBL/GenBank/DDBJ whole genome shotgun (WGS) entry which is preliminary data.</text>
</comment>
<dbReference type="EMBL" id="JAVFWL010000004">
    <property type="protein sequence ID" value="KAK6750354.1"/>
    <property type="molecule type" value="Genomic_DNA"/>
</dbReference>
<reference evidence="1 2" key="1">
    <citation type="submission" date="2023-08" db="EMBL/GenBank/DDBJ databases">
        <title>A Necator americanus chromosomal reference genome.</title>
        <authorList>
            <person name="Ilik V."/>
            <person name="Petrzelkova K.J."/>
            <person name="Pardy F."/>
            <person name="Fuh T."/>
            <person name="Niatou-Singa F.S."/>
            <person name="Gouil Q."/>
            <person name="Baker L."/>
            <person name="Ritchie M.E."/>
            <person name="Jex A.R."/>
            <person name="Gazzola D."/>
            <person name="Li H."/>
            <person name="Toshio Fujiwara R."/>
            <person name="Zhan B."/>
            <person name="Aroian R.V."/>
            <person name="Pafco B."/>
            <person name="Schwarz E.M."/>
        </authorList>
    </citation>
    <scope>NUCLEOTIDE SEQUENCE [LARGE SCALE GENOMIC DNA]</scope>
    <source>
        <strain evidence="1 2">Aroian</strain>
        <tissue evidence="1">Whole animal</tissue>
    </source>
</reference>
<dbReference type="Proteomes" id="UP001303046">
    <property type="component" value="Unassembled WGS sequence"/>
</dbReference>
<protein>
    <recommendedName>
        <fullName evidence="3">Reverse transcriptase domain-containing protein</fullName>
    </recommendedName>
</protein>
<accession>A0ABR1DIZ3</accession>
<evidence type="ECO:0008006" key="3">
    <source>
        <dbReference type="Google" id="ProtNLM"/>
    </source>
</evidence>
<keyword evidence="2" id="KW-1185">Reference proteome</keyword>
<proteinExistence type="predicted"/>
<evidence type="ECO:0000313" key="2">
    <source>
        <dbReference type="Proteomes" id="UP001303046"/>
    </source>
</evidence>
<gene>
    <name evidence="1" type="primary">Necator_chrIV.g15666</name>
    <name evidence="1" type="ORF">RB195_002371</name>
</gene>
<sequence>MSDVSNSFSAWETLPEDEPPLCIAVRRPVSPPRHYEAVNRCGGNQELTTELAKFCTEAITEELKERRAEVLAEAAGARQSTHYARRNFVNRKTVMTALQTSGGTTTAWRKVVEKAIHNFYSDLFDHVHLRPHHLREDGHVIPKVLPSEVRHAIMSVKNHTSPGLDRIKSEHLKYLHPLLINRTLAMLFTLSIVTFLSNGKAVLLHKKGGPQDIGNYRPICLLFVNYKLFTTSSPKQDRKNIR</sequence>
<name>A0ABR1DIZ3_NECAM</name>
<evidence type="ECO:0000313" key="1">
    <source>
        <dbReference type="EMBL" id="KAK6750354.1"/>
    </source>
</evidence>
<organism evidence="1 2">
    <name type="scientific">Necator americanus</name>
    <name type="common">Human hookworm</name>
    <dbReference type="NCBI Taxonomy" id="51031"/>
    <lineage>
        <taxon>Eukaryota</taxon>
        <taxon>Metazoa</taxon>
        <taxon>Ecdysozoa</taxon>
        <taxon>Nematoda</taxon>
        <taxon>Chromadorea</taxon>
        <taxon>Rhabditida</taxon>
        <taxon>Rhabditina</taxon>
        <taxon>Rhabditomorpha</taxon>
        <taxon>Strongyloidea</taxon>
        <taxon>Ancylostomatidae</taxon>
        <taxon>Bunostominae</taxon>
        <taxon>Necator</taxon>
    </lineage>
</organism>